<name>A0A5C4JHB4_9ACTN</name>
<keyword evidence="3" id="KW-1185">Reference proteome</keyword>
<dbReference type="EMBL" id="VCKW01000018">
    <property type="protein sequence ID" value="TMR05710.1"/>
    <property type="molecule type" value="Genomic_DNA"/>
</dbReference>
<evidence type="ECO:0000313" key="2">
    <source>
        <dbReference type="EMBL" id="TMR05710.1"/>
    </source>
</evidence>
<accession>A0A5C4JHB4</accession>
<feature type="region of interest" description="Disordered" evidence="1">
    <location>
        <begin position="272"/>
        <end position="293"/>
    </location>
</feature>
<gene>
    <name evidence="2" type="ORF">ETD83_05580</name>
</gene>
<organism evidence="2 3">
    <name type="scientific">Actinomadura soli</name>
    <dbReference type="NCBI Taxonomy" id="2508997"/>
    <lineage>
        <taxon>Bacteria</taxon>
        <taxon>Bacillati</taxon>
        <taxon>Actinomycetota</taxon>
        <taxon>Actinomycetes</taxon>
        <taxon>Streptosporangiales</taxon>
        <taxon>Thermomonosporaceae</taxon>
        <taxon>Actinomadura</taxon>
    </lineage>
</organism>
<dbReference type="RefSeq" id="WP_138643963.1">
    <property type="nucleotide sequence ID" value="NZ_VCKW01000018.1"/>
</dbReference>
<dbReference type="AlphaFoldDB" id="A0A5C4JHB4"/>
<evidence type="ECO:0000313" key="3">
    <source>
        <dbReference type="Proteomes" id="UP000309174"/>
    </source>
</evidence>
<feature type="region of interest" description="Disordered" evidence="1">
    <location>
        <begin position="21"/>
        <end position="45"/>
    </location>
</feature>
<comment type="caution">
    <text evidence="2">The sequence shown here is derived from an EMBL/GenBank/DDBJ whole genome shotgun (WGS) entry which is preliminary data.</text>
</comment>
<protein>
    <submittedName>
        <fullName evidence="2">Uncharacterized protein</fullName>
    </submittedName>
</protein>
<sequence length="316" mass="33316">MLLGTIGSPVLADDPSALVHQQTQESAAIPADAGSLTREQNPKTGDVTITFDTGVALDQAELGRLVGETQAKNDRLSDTFKQDFEAHKLDIPHNGTDQWVDFDGTLTATPTGISITIPSADVRAEASWWQSIVATVAGVATNLVVRTLCIGLQPEWVIACAAIGAFTGGMVRGTILQGFDGTLKDGKAWANTLISSLALAVGAAAWEAGVNVWARDTLPGILQAIGNAVVNLSRSMANWLGEQWSALVRTTGEAIRDFARYVADAARNFEVVPSNVQPPPPGKPGGPAGELREARMRELQQQLEAAMRQQGAAPTG</sequence>
<dbReference type="Proteomes" id="UP000309174">
    <property type="component" value="Unassembled WGS sequence"/>
</dbReference>
<evidence type="ECO:0000256" key="1">
    <source>
        <dbReference type="SAM" id="MobiDB-lite"/>
    </source>
</evidence>
<reference evidence="2 3" key="1">
    <citation type="submission" date="2019-05" db="EMBL/GenBank/DDBJ databases">
        <title>Draft genome sequence of Actinomadura sp. 14C53.</title>
        <authorList>
            <person name="Saricaoglu S."/>
            <person name="Isik K."/>
        </authorList>
    </citation>
    <scope>NUCLEOTIDE SEQUENCE [LARGE SCALE GENOMIC DNA]</scope>
    <source>
        <strain evidence="2 3">14C53</strain>
    </source>
</reference>
<dbReference type="OrthoDB" id="3201914at2"/>
<proteinExistence type="predicted"/>